<reference evidence="6 7" key="1">
    <citation type="journal article" date="2015" name="Nature">
        <title>rRNA introns, odd ribosomes, and small enigmatic genomes across a large radiation of phyla.</title>
        <authorList>
            <person name="Brown C.T."/>
            <person name="Hug L.A."/>
            <person name="Thomas B.C."/>
            <person name="Sharon I."/>
            <person name="Castelle C.J."/>
            <person name="Singh A."/>
            <person name="Wilkins M.J."/>
            <person name="Williams K.H."/>
            <person name="Banfield J.F."/>
        </authorList>
    </citation>
    <scope>NUCLEOTIDE SEQUENCE [LARGE SCALE GENOMIC DNA]</scope>
</reference>
<feature type="binding site" evidence="5">
    <location>
        <position position="81"/>
    </location>
    <ligand>
        <name>Mg(2+)</name>
        <dbReference type="ChEBI" id="CHEBI:18420"/>
        <label>1</label>
        <note>catalytic</note>
    </ligand>
</feature>
<dbReference type="Proteomes" id="UP000033966">
    <property type="component" value="Unassembled WGS sequence"/>
</dbReference>
<dbReference type="GO" id="GO:0008934">
    <property type="term" value="F:inositol monophosphate 1-phosphatase activity"/>
    <property type="evidence" value="ECO:0007669"/>
    <property type="project" value="TreeGrafter"/>
</dbReference>
<feature type="binding site" evidence="5">
    <location>
        <position position="100"/>
    </location>
    <ligand>
        <name>Mg(2+)</name>
        <dbReference type="ChEBI" id="CHEBI:18420"/>
        <label>1</label>
        <note>catalytic</note>
    </ligand>
</feature>
<evidence type="ECO:0000313" key="7">
    <source>
        <dbReference type="Proteomes" id="UP000033966"/>
    </source>
</evidence>
<dbReference type="PROSITE" id="PS00629">
    <property type="entry name" value="IMP_1"/>
    <property type="match status" value="1"/>
</dbReference>
<gene>
    <name evidence="6" type="ORF">UW92_C0031G0005</name>
</gene>
<evidence type="ECO:0000256" key="3">
    <source>
        <dbReference type="ARBA" id="ARBA00022801"/>
    </source>
</evidence>
<keyword evidence="2 5" id="KW-0479">Metal-binding</keyword>
<evidence type="ECO:0000256" key="4">
    <source>
        <dbReference type="ARBA" id="ARBA00022842"/>
    </source>
</evidence>
<proteinExistence type="predicted"/>
<protein>
    <submittedName>
        <fullName evidence="6">Inositol monophosphatase family protein</fullName>
    </submittedName>
</protein>
<comment type="cofactor">
    <cofactor evidence="1 5">
        <name>Mg(2+)</name>
        <dbReference type="ChEBI" id="CHEBI:18420"/>
    </cofactor>
</comment>
<organism evidence="6 7">
    <name type="scientific">Candidatus Jorgensenbacteria bacterium GW2011_GWA2_45_13</name>
    <dbReference type="NCBI Taxonomy" id="1618662"/>
    <lineage>
        <taxon>Bacteria</taxon>
        <taxon>Candidatus Joergenseniibacteriota</taxon>
    </lineage>
</organism>
<dbReference type="PANTHER" id="PTHR20854">
    <property type="entry name" value="INOSITOL MONOPHOSPHATASE"/>
    <property type="match status" value="1"/>
</dbReference>
<dbReference type="EMBL" id="LCKF01000031">
    <property type="protein sequence ID" value="KKT90658.1"/>
    <property type="molecule type" value="Genomic_DNA"/>
</dbReference>
<evidence type="ECO:0000256" key="2">
    <source>
        <dbReference type="ARBA" id="ARBA00022723"/>
    </source>
</evidence>
<evidence type="ECO:0000256" key="5">
    <source>
        <dbReference type="PIRSR" id="PIRSR600760-2"/>
    </source>
</evidence>
<dbReference type="PATRIC" id="fig|1618662.3.peg.573"/>
<dbReference type="GO" id="GO:0006020">
    <property type="term" value="P:inositol metabolic process"/>
    <property type="evidence" value="ECO:0007669"/>
    <property type="project" value="TreeGrafter"/>
</dbReference>
<dbReference type="AlphaFoldDB" id="A0A0G1L4E9"/>
<dbReference type="PRINTS" id="PR00377">
    <property type="entry name" value="IMPHPHTASES"/>
</dbReference>
<sequence length="268" mass="29555">MKKEPTEPQEKEFNPEEAIERLKPLLYDIGAKVLAIRESGDMAIETKKDFSDIVTRADKLAETMIVDHIKQMYPNHRVRGEEGTDIKSDSEYEWIIDPIDGTINFASGMDLFGISVGLYKKGEGKLGIMYFPALNKLTHAAKGEGAWVNDKQVSIQKADKKLKESLIAAGLVRGTEDVFSRLRANSRNVLAGGSFTAEALWLIEGKIDASLHTGATPYDLAAARIIVEEAGGVSSGIKDDDINLQNEQIPIILAKSESLVRELREILI</sequence>
<dbReference type="InterPro" id="IPR020583">
    <property type="entry name" value="Inositol_monoP_metal-BS"/>
</dbReference>
<dbReference type="Gene3D" id="3.30.540.10">
    <property type="entry name" value="Fructose-1,6-Bisphosphatase, subunit A, domain 1"/>
    <property type="match status" value="1"/>
</dbReference>
<dbReference type="CDD" id="cd01637">
    <property type="entry name" value="IMPase_like"/>
    <property type="match status" value="1"/>
</dbReference>
<dbReference type="FunFam" id="3.30.540.10:FF:000003">
    <property type="entry name" value="Inositol-1-monophosphatase"/>
    <property type="match status" value="1"/>
</dbReference>
<dbReference type="PANTHER" id="PTHR20854:SF4">
    <property type="entry name" value="INOSITOL-1-MONOPHOSPHATASE-RELATED"/>
    <property type="match status" value="1"/>
</dbReference>
<name>A0A0G1L4E9_9BACT</name>
<dbReference type="Pfam" id="PF00459">
    <property type="entry name" value="Inositol_P"/>
    <property type="match status" value="1"/>
</dbReference>
<evidence type="ECO:0000256" key="1">
    <source>
        <dbReference type="ARBA" id="ARBA00001946"/>
    </source>
</evidence>
<dbReference type="PROSITE" id="PS00630">
    <property type="entry name" value="IMP_2"/>
    <property type="match status" value="1"/>
</dbReference>
<feature type="binding site" evidence="5">
    <location>
        <position position="97"/>
    </location>
    <ligand>
        <name>Mg(2+)</name>
        <dbReference type="ChEBI" id="CHEBI:18420"/>
        <label>1</label>
        <note>catalytic</note>
    </ligand>
</feature>
<feature type="binding site" evidence="5">
    <location>
        <position position="99"/>
    </location>
    <ligand>
        <name>Mg(2+)</name>
        <dbReference type="ChEBI" id="CHEBI:18420"/>
        <label>1</label>
        <note>catalytic</note>
    </ligand>
</feature>
<comment type="caution">
    <text evidence="6">The sequence shown here is derived from an EMBL/GenBank/DDBJ whole genome shotgun (WGS) entry which is preliminary data.</text>
</comment>
<dbReference type="GO" id="GO:0007165">
    <property type="term" value="P:signal transduction"/>
    <property type="evidence" value="ECO:0007669"/>
    <property type="project" value="TreeGrafter"/>
</dbReference>
<dbReference type="InterPro" id="IPR000760">
    <property type="entry name" value="Inositol_monophosphatase-like"/>
</dbReference>
<feature type="binding site" evidence="5">
    <location>
        <position position="219"/>
    </location>
    <ligand>
        <name>Mg(2+)</name>
        <dbReference type="ChEBI" id="CHEBI:18420"/>
        <label>1</label>
        <note>catalytic</note>
    </ligand>
</feature>
<dbReference type="Gene3D" id="3.40.190.80">
    <property type="match status" value="1"/>
</dbReference>
<dbReference type="SUPFAM" id="SSF56655">
    <property type="entry name" value="Carbohydrate phosphatase"/>
    <property type="match status" value="1"/>
</dbReference>
<dbReference type="GO" id="GO:0046872">
    <property type="term" value="F:metal ion binding"/>
    <property type="evidence" value="ECO:0007669"/>
    <property type="project" value="UniProtKB-KW"/>
</dbReference>
<evidence type="ECO:0000313" key="6">
    <source>
        <dbReference type="EMBL" id="KKT90658.1"/>
    </source>
</evidence>
<accession>A0A0G1L4E9</accession>
<keyword evidence="3" id="KW-0378">Hydrolase</keyword>
<keyword evidence="4 5" id="KW-0460">Magnesium</keyword>
<dbReference type="InterPro" id="IPR020550">
    <property type="entry name" value="Inositol_monophosphatase_CS"/>
</dbReference>
<dbReference type="GO" id="GO:0046854">
    <property type="term" value="P:phosphatidylinositol phosphate biosynthetic process"/>
    <property type="evidence" value="ECO:0007669"/>
    <property type="project" value="InterPro"/>
</dbReference>